<feature type="signal peptide" evidence="9">
    <location>
        <begin position="1"/>
        <end position="22"/>
    </location>
</feature>
<dbReference type="PRINTS" id="PR00344">
    <property type="entry name" value="BCTRLSENSOR"/>
</dbReference>
<accession>A0ABZ0CZR7</accession>
<dbReference type="PROSITE" id="PS50110">
    <property type="entry name" value="RESPONSE_REGULATORY"/>
    <property type="match status" value="2"/>
</dbReference>
<dbReference type="Gene3D" id="3.40.50.2300">
    <property type="match status" value="2"/>
</dbReference>
<reference evidence="12 13" key="1">
    <citation type="submission" date="2023-10" db="EMBL/GenBank/DDBJ databases">
        <title>Bacteria for the degradation of biodegradable plastic PBAT(Polybutylene adipate terephthalate).</title>
        <authorList>
            <person name="Weon H.-Y."/>
            <person name="Yeon J."/>
        </authorList>
    </citation>
    <scope>NUCLEOTIDE SEQUENCE [LARGE SCALE GENOMIC DNA]</scope>
    <source>
        <strain evidence="12 13">SBD 7-3</strain>
    </source>
</reference>
<feature type="chain" id="PRO_5045545013" description="histidine kinase" evidence="9">
    <location>
        <begin position="23"/>
        <end position="940"/>
    </location>
</feature>
<dbReference type="CDD" id="cd00082">
    <property type="entry name" value="HisKA"/>
    <property type="match status" value="1"/>
</dbReference>
<evidence type="ECO:0000256" key="3">
    <source>
        <dbReference type="ARBA" id="ARBA00022553"/>
    </source>
</evidence>
<dbReference type="EMBL" id="CP136336">
    <property type="protein sequence ID" value="WOB10458.1"/>
    <property type="molecule type" value="Genomic_DNA"/>
</dbReference>
<evidence type="ECO:0000256" key="8">
    <source>
        <dbReference type="SAM" id="Phobius"/>
    </source>
</evidence>
<sequence length="940" mass="102576">MKRISMQRAMLLGMLVAAAAVAALGYFAWDYARQTVEAGRFVNHTHEVKAVIRDLESSLYRAEAGQRAYLVTRLTSYRSERDVALESLEKGLVELTRLTTDNPEQAMRVANLRREVGTRVAVYRVSDGLLQSGNPYSAEQRIEIGSQALADIRPHIDLLVAEEDRLLTERESVQAARTRSTVLIFASFVALLLVLLPTTFWRMSRDLKARALAEVLVAEERAYDAVHARALILYNAENDRKRVLEGTLSLLGENPLFPVGAFYCYDEWAGGLRLDAARGAPADIKRMVRLDDGPIGTAAREGHSLYLEGLEGAGAMNIETGLATVRPAAVLMCPVQYQSRLLGVLVLGTGKPLGERDREFVDRLSAQLAVALNNLSHLEEMSLLTDQLRSRGEDIQRKNAELERANRMKSEFLANMSHELRTPLNAIIGFSEIMKDGLTGPLGTEQQEYVEDIHGSGKHLLSLINDILDLSKVESGQVILELEGADPQLLAASTMSVLRERAATARVRLNVQCPPGIGHLCLDMRKAKQIVYNLVSNALKFTPEGGTVTLAMERVPAERVRGIQPEPGTRVFPPVDTRWEHYLELRVTDSGIGIAPADLQHLFQAFVQIDSSLSRQYAGTGLGLTMVRRLAELHGGGLMVRSVEEKGSTFAVWLPWREVEAKAETAQPPAIAEGSHGDARVPAVAQAEGKPLVLVVEDDPRAANLMRLQLEANGYRVEFAGTAEDGLRRAAELNPAAVVLDIILPGMDGWDMLARLKDQPDTTNIPVVIVSITDEVQRGFALGAAQVLVKPVTQGDLLAALAAAGLDEPHTGARVLVVDDDPKAVSLVSKHLQVAGYTPVGAYGGQEALDIVRAEAPALIVLDLMMPQVTGFDVVQGLRNSPETAGIPVIVLTAKLLTREDRALLSGKVQQVMEKTHFNSIGLLAEVKRALAGRQHTTWH</sequence>
<evidence type="ECO:0000313" key="13">
    <source>
        <dbReference type="Proteomes" id="UP001303946"/>
    </source>
</evidence>
<feature type="transmembrane region" description="Helical" evidence="8">
    <location>
        <begin position="182"/>
        <end position="201"/>
    </location>
</feature>
<dbReference type="CDD" id="cd19410">
    <property type="entry name" value="HK9-like_sensor"/>
    <property type="match status" value="1"/>
</dbReference>
<evidence type="ECO:0000256" key="4">
    <source>
        <dbReference type="ARBA" id="ARBA00022679"/>
    </source>
</evidence>
<dbReference type="Gene3D" id="3.30.450.40">
    <property type="match status" value="1"/>
</dbReference>
<evidence type="ECO:0000313" key="12">
    <source>
        <dbReference type="EMBL" id="WOB10458.1"/>
    </source>
</evidence>
<keyword evidence="9" id="KW-0732">Signal</keyword>
<feature type="modified residue" description="4-aspartylphosphate" evidence="6">
    <location>
        <position position="863"/>
    </location>
</feature>
<keyword evidence="3 6" id="KW-0597">Phosphoprotein</keyword>
<evidence type="ECO:0000256" key="7">
    <source>
        <dbReference type="SAM" id="Coils"/>
    </source>
</evidence>
<evidence type="ECO:0000259" key="10">
    <source>
        <dbReference type="PROSITE" id="PS50109"/>
    </source>
</evidence>
<evidence type="ECO:0000256" key="1">
    <source>
        <dbReference type="ARBA" id="ARBA00000085"/>
    </source>
</evidence>
<dbReference type="PANTHER" id="PTHR43047:SF63">
    <property type="entry name" value="HISTIDINE KINASE"/>
    <property type="match status" value="1"/>
</dbReference>
<dbReference type="InterPro" id="IPR003018">
    <property type="entry name" value="GAF"/>
</dbReference>
<dbReference type="Proteomes" id="UP001303946">
    <property type="component" value="Chromosome"/>
</dbReference>
<dbReference type="Pfam" id="PF00512">
    <property type="entry name" value="HisKA"/>
    <property type="match status" value="1"/>
</dbReference>
<dbReference type="SUPFAM" id="SSF55874">
    <property type="entry name" value="ATPase domain of HSP90 chaperone/DNA topoisomerase II/histidine kinase"/>
    <property type="match status" value="1"/>
</dbReference>
<feature type="modified residue" description="4-aspartylphosphate" evidence="6">
    <location>
        <position position="741"/>
    </location>
</feature>
<dbReference type="SMART" id="SM00448">
    <property type="entry name" value="REC"/>
    <property type="match status" value="2"/>
</dbReference>
<protein>
    <recommendedName>
        <fullName evidence="2">histidine kinase</fullName>
        <ecNumber evidence="2">2.7.13.3</ecNumber>
    </recommendedName>
</protein>
<dbReference type="Pfam" id="PF05227">
    <property type="entry name" value="CHASE3"/>
    <property type="match status" value="1"/>
</dbReference>
<dbReference type="InterPro" id="IPR036890">
    <property type="entry name" value="HATPase_C_sf"/>
</dbReference>
<dbReference type="InterPro" id="IPR001789">
    <property type="entry name" value="Sig_transdc_resp-reg_receiver"/>
</dbReference>
<dbReference type="InterPro" id="IPR011006">
    <property type="entry name" value="CheY-like_superfamily"/>
</dbReference>
<dbReference type="Pfam" id="PF02518">
    <property type="entry name" value="HATPase_c"/>
    <property type="match status" value="1"/>
</dbReference>
<name>A0ABZ0CZR7_9BURK</name>
<dbReference type="Pfam" id="PF00072">
    <property type="entry name" value="Response_reg"/>
    <property type="match status" value="2"/>
</dbReference>
<gene>
    <name evidence="12" type="ORF">RXV79_10445</name>
</gene>
<keyword evidence="7" id="KW-0175">Coiled coil</keyword>
<proteinExistence type="predicted"/>
<keyword evidence="4" id="KW-0808">Transferase</keyword>
<dbReference type="InterPro" id="IPR003594">
    <property type="entry name" value="HATPase_dom"/>
</dbReference>
<evidence type="ECO:0000256" key="2">
    <source>
        <dbReference type="ARBA" id="ARBA00012438"/>
    </source>
</evidence>
<dbReference type="PROSITE" id="PS50109">
    <property type="entry name" value="HIS_KIN"/>
    <property type="match status" value="1"/>
</dbReference>
<keyword evidence="8" id="KW-0812">Transmembrane</keyword>
<keyword evidence="8" id="KW-1133">Transmembrane helix</keyword>
<dbReference type="InterPro" id="IPR005467">
    <property type="entry name" value="His_kinase_dom"/>
</dbReference>
<feature type="domain" description="Histidine kinase" evidence="10">
    <location>
        <begin position="415"/>
        <end position="658"/>
    </location>
</feature>
<keyword evidence="13" id="KW-1185">Reference proteome</keyword>
<dbReference type="InterPro" id="IPR003661">
    <property type="entry name" value="HisK_dim/P_dom"/>
</dbReference>
<dbReference type="SMART" id="SM00387">
    <property type="entry name" value="HATPase_c"/>
    <property type="match status" value="1"/>
</dbReference>
<evidence type="ECO:0000256" key="6">
    <source>
        <dbReference type="PROSITE-ProRule" id="PRU00169"/>
    </source>
</evidence>
<organism evidence="12 13">
    <name type="scientific">Piscinibacter gummiphilus</name>
    <dbReference type="NCBI Taxonomy" id="946333"/>
    <lineage>
        <taxon>Bacteria</taxon>
        <taxon>Pseudomonadati</taxon>
        <taxon>Pseudomonadota</taxon>
        <taxon>Betaproteobacteria</taxon>
        <taxon>Burkholderiales</taxon>
        <taxon>Sphaerotilaceae</taxon>
        <taxon>Piscinibacter</taxon>
    </lineage>
</organism>
<dbReference type="CDD" id="cd16922">
    <property type="entry name" value="HATPase_EvgS-ArcB-TorS-like"/>
    <property type="match status" value="1"/>
</dbReference>
<dbReference type="Pfam" id="PF13185">
    <property type="entry name" value="GAF_2"/>
    <property type="match status" value="1"/>
</dbReference>
<dbReference type="PANTHER" id="PTHR43047">
    <property type="entry name" value="TWO-COMPONENT HISTIDINE PROTEIN KINASE"/>
    <property type="match status" value="1"/>
</dbReference>
<dbReference type="EC" id="2.7.13.3" evidence="2"/>
<dbReference type="InterPro" id="IPR036097">
    <property type="entry name" value="HisK_dim/P_sf"/>
</dbReference>
<evidence type="ECO:0000259" key="11">
    <source>
        <dbReference type="PROSITE" id="PS50110"/>
    </source>
</evidence>
<dbReference type="InterPro" id="IPR007891">
    <property type="entry name" value="CHASE3"/>
</dbReference>
<dbReference type="CDD" id="cd17574">
    <property type="entry name" value="REC_OmpR"/>
    <property type="match status" value="1"/>
</dbReference>
<feature type="domain" description="Response regulatory" evidence="11">
    <location>
        <begin position="814"/>
        <end position="930"/>
    </location>
</feature>
<evidence type="ECO:0000256" key="5">
    <source>
        <dbReference type="ARBA" id="ARBA00022777"/>
    </source>
</evidence>
<dbReference type="SUPFAM" id="SSF47384">
    <property type="entry name" value="Homodimeric domain of signal transducing histidine kinase"/>
    <property type="match status" value="1"/>
</dbReference>
<feature type="coiled-coil region" evidence="7">
    <location>
        <begin position="361"/>
        <end position="415"/>
    </location>
</feature>
<dbReference type="Gene3D" id="3.30.565.10">
    <property type="entry name" value="Histidine kinase-like ATPase, C-terminal domain"/>
    <property type="match status" value="1"/>
</dbReference>
<feature type="domain" description="Response regulatory" evidence="11">
    <location>
        <begin position="692"/>
        <end position="805"/>
    </location>
</feature>
<keyword evidence="8" id="KW-0472">Membrane</keyword>
<keyword evidence="5" id="KW-0418">Kinase</keyword>
<dbReference type="SUPFAM" id="SSF55781">
    <property type="entry name" value="GAF domain-like"/>
    <property type="match status" value="1"/>
</dbReference>
<evidence type="ECO:0000256" key="9">
    <source>
        <dbReference type="SAM" id="SignalP"/>
    </source>
</evidence>
<dbReference type="InterPro" id="IPR004358">
    <property type="entry name" value="Sig_transdc_His_kin-like_C"/>
</dbReference>
<dbReference type="Gene3D" id="1.10.287.130">
    <property type="match status" value="1"/>
</dbReference>
<dbReference type="SUPFAM" id="SSF52172">
    <property type="entry name" value="CheY-like"/>
    <property type="match status" value="2"/>
</dbReference>
<dbReference type="SMART" id="SM00388">
    <property type="entry name" value="HisKA"/>
    <property type="match status" value="1"/>
</dbReference>
<dbReference type="InterPro" id="IPR029016">
    <property type="entry name" value="GAF-like_dom_sf"/>
</dbReference>
<dbReference type="RefSeq" id="WP_316703367.1">
    <property type="nucleotide sequence ID" value="NZ_CP136336.1"/>
</dbReference>
<comment type="catalytic activity">
    <reaction evidence="1">
        <text>ATP + protein L-histidine = ADP + protein N-phospho-L-histidine.</text>
        <dbReference type="EC" id="2.7.13.3"/>
    </reaction>
</comment>